<gene>
    <name evidence="1" type="ORF">EpYD_50</name>
</gene>
<reference evidence="1 2" key="2">
    <citation type="journal article" date="2015" name="Annu Int Conf Syiah Kuala Univ">
        <title>Partial genomic characterization on potentially new bacteriophage: New addition to ICTV database?</title>
        <authorList>
            <person name="Sellvam D."/>
            <person name="Mat Arip Y."/>
        </authorList>
    </citation>
    <scope>NUCLEOTIDE SEQUENCE [LARGE SCALE GENOMIC DNA]</scope>
</reference>
<name>A0A0A7DVL5_9CAUD</name>
<protein>
    <submittedName>
        <fullName evidence="1">Uncharacterized protein</fullName>
    </submittedName>
</protein>
<organism evidence="1 2">
    <name type="scientific">Escherichia phage YD-2008.s</name>
    <dbReference type="NCBI Taxonomy" id="1567004"/>
    <lineage>
        <taxon>Viruses</taxon>
        <taxon>Duplodnaviria</taxon>
        <taxon>Heunggongvirae</taxon>
        <taxon>Uroviricota</taxon>
        <taxon>Caudoviricetes</taxon>
        <taxon>Dhillonvirus</taxon>
        <taxon>Dhillonvirus YD2008s</taxon>
    </lineage>
</organism>
<dbReference type="RefSeq" id="YP_009152291.1">
    <property type="nucleotide sequence ID" value="NC_027383.1"/>
</dbReference>
<evidence type="ECO:0000313" key="2">
    <source>
        <dbReference type="Proteomes" id="UP000031204"/>
    </source>
</evidence>
<proteinExistence type="predicted"/>
<dbReference type="EMBL" id="KM896878">
    <property type="protein sequence ID" value="AIX11831.1"/>
    <property type="molecule type" value="Genomic_DNA"/>
</dbReference>
<evidence type="ECO:0000313" key="1">
    <source>
        <dbReference type="EMBL" id="AIX11831.1"/>
    </source>
</evidence>
<accession>A0A0A7DVL5</accession>
<dbReference type="Proteomes" id="UP000031204">
    <property type="component" value="Segment"/>
</dbReference>
<keyword evidence="2" id="KW-1185">Reference proteome</keyword>
<dbReference type="KEGG" id="vg:24724733"/>
<dbReference type="OrthoDB" id="10193at10239"/>
<sequence>MKLLFRRKADGKILKPIQTLDSYVRLQNAAGNRVWRAQKHTLQQFFDVLTHDIERGDVLRDIRDGSMWIVEYVGLHGLRMQSRKDGVAGMTYFGLVNYERVGRKYCLRDRPPHERASAIADAVNRVTHDVAQKTRVEFRKSQPAYATYDSHQVQAKMGRAAHQIVNRFDAVTNAQRHAQEYGVGFIRVERDGSMKAIDPCSVILK</sequence>
<reference evidence="2" key="1">
    <citation type="submission" date="2014-10" db="EMBL/GenBank/DDBJ databases">
        <title>Isolation of Enterobacteria phage from goat faeces.</title>
        <authorList>
            <person name="Sellvam D."/>
            <person name="Mat Arip Y."/>
        </authorList>
    </citation>
    <scope>NUCLEOTIDE SEQUENCE [LARGE SCALE GENOMIC DNA]</scope>
</reference>
<dbReference type="GeneID" id="24724733"/>